<keyword evidence="2" id="KW-1185">Reference proteome</keyword>
<name>A0A445ESI9_ARAHY</name>
<protein>
    <recommendedName>
        <fullName evidence="3">Peptidase A2 domain-containing protein</fullName>
    </recommendedName>
</protein>
<dbReference type="EMBL" id="SDMP01000001">
    <property type="protein sequence ID" value="RYR78439.1"/>
    <property type="molecule type" value="Genomic_DNA"/>
</dbReference>
<evidence type="ECO:0000313" key="1">
    <source>
        <dbReference type="EMBL" id="RYR78439.1"/>
    </source>
</evidence>
<evidence type="ECO:0000313" key="2">
    <source>
        <dbReference type="Proteomes" id="UP000289738"/>
    </source>
</evidence>
<accession>A0A445ESI9</accession>
<comment type="caution">
    <text evidence="1">The sequence shown here is derived from an EMBL/GenBank/DDBJ whole genome shotgun (WGS) entry which is preliminary data.</text>
</comment>
<reference evidence="1 2" key="1">
    <citation type="submission" date="2019-01" db="EMBL/GenBank/DDBJ databases">
        <title>Sequencing of cultivated peanut Arachis hypogaea provides insights into genome evolution and oil improvement.</title>
        <authorList>
            <person name="Chen X."/>
        </authorList>
    </citation>
    <scope>NUCLEOTIDE SEQUENCE [LARGE SCALE GENOMIC DNA]</scope>
    <source>
        <strain evidence="2">cv. Fuhuasheng</strain>
        <tissue evidence="1">Leaves</tissue>
    </source>
</reference>
<proteinExistence type="predicted"/>
<evidence type="ECO:0008006" key="3">
    <source>
        <dbReference type="Google" id="ProtNLM"/>
    </source>
</evidence>
<sequence>MDAASIEDGEDLESVLEEQEVKDGETEYIKTSIYDKPTKAVALLDTGSCATVLRPHVLPKEMWAPISKTFTAANSEVFTINLISKQPIGLEIFAGQITWLRVLGSYLPDKDVLFGFDAFFRTHGLHIKPTGLTYKGQFLPFLGMQSGNSVVLSPFREIISQNVKHIL</sequence>
<gene>
    <name evidence="1" type="ORF">Ahy_A01g003250</name>
</gene>
<dbReference type="AlphaFoldDB" id="A0A445ESI9"/>
<dbReference type="Proteomes" id="UP000289738">
    <property type="component" value="Chromosome A01"/>
</dbReference>
<organism evidence="1 2">
    <name type="scientific">Arachis hypogaea</name>
    <name type="common">Peanut</name>
    <dbReference type="NCBI Taxonomy" id="3818"/>
    <lineage>
        <taxon>Eukaryota</taxon>
        <taxon>Viridiplantae</taxon>
        <taxon>Streptophyta</taxon>
        <taxon>Embryophyta</taxon>
        <taxon>Tracheophyta</taxon>
        <taxon>Spermatophyta</taxon>
        <taxon>Magnoliopsida</taxon>
        <taxon>eudicotyledons</taxon>
        <taxon>Gunneridae</taxon>
        <taxon>Pentapetalae</taxon>
        <taxon>rosids</taxon>
        <taxon>fabids</taxon>
        <taxon>Fabales</taxon>
        <taxon>Fabaceae</taxon>
        <taxon>Papilionoideae</taxon>
        <taxon>50 kb inversion clade</taxon>
        <taxon>dalbergioids sensu lato</taxon>
        <taxon>Dalbergieae</taxon>
        <taxon>Pterocarpus clade</taxon>
        <taxon>Arachis</taxon>
    </lineage>
</organism>